<evidence type="ECO:0000313" key="13">
    <source>
        <dbReference type="Proteomes" id="UP001442841"/>
    </source>
</evidence>
<comment type="function">
    <text evidence="9">Site-specific tyrosine recombinase, which acts by catalyzing the cutting and rejoining of the recombining DNA molecules. The XerC-XerD complex is essential to convert dimers of the bacterial chromosome into monomers to permit their segregation at cell division. It also contributes to the segregational stability of plasmids.</text>
</comment>
<dbReference type="InterPro" id="IPR050090">
    <property type="entry name" value="Tyrosine_recombinase_XerCD"/>
</dbReference>
<dbReference type="PROSITE" id="PS51900">
    <property type="entry name" value="CB"/>
    <property type="match status" value="1"/>
</dbReference>
<proteinExistence type="inferred from homology"/>
<dbReference type="InterPro" id="IPR013762">
    <property type="entry name" value="Integrase-like_cat_sf"/>
</dbReference>
<keyword evidence="13" id="KW-1185">Reference proteome</keyword>
<dbReference type="HAMAP" id="MF_01808">
    <property type="entry name" value="Recomb_XerC_XerD"/>
    <property type="match status" value="1"/>
</dbReference>
<dbReference type="PANTHER" id="PTHR30349">
    <property type="entry name" value="PHAGE INTEGRASE-RELATED"/>
    <property type="match status" value="1"/>
</dbReference>
<keyword evidence="6 9" id="KW-0238">DNA-binding</keyword>
<keyword evidence="7 9" id="KW-0233">DNA recombination</keyword>
<evidence type="ECO:0000256" key="3">
    <source>
        <dbReference type="ARBA" id="ARBA00022618"/>
    </source>
</evidence>
<evidence type="ECO:0000259" key="10">
    <source>
        <dbReference type="PROSITE" id="PS51898"/>
    </source>
</evidence>
<evidence type="ECO:0000256" key="1">
    <source>
        <dbReference type="ARBA" id="ARBA00004496"/>
    </source>
</evidence>
<dbReference type="EMBL" id="CP154795">
    <property type="protein sequence ID" value="XAN07173.1"/>
    <property type="molecule type" value="Genomic_DNA"/>
</dbReference>
<reference evidence="12 13" key="1">
    <citation type="submission" date="2024-04" db="EMBL/GenBank/DDBJ databases">
        <title>Isolation of an actinomycete strain from pig manure.</title>
        <authorList>
            <person name="Gong T."/>
            <person name="Yu Z."/>
            <person name="An M."/>
            <person name="Wei C."/>
            <person name="Yang W."/>
            <person name="Liu L."/>
        </authorList>
    </citation>
    <scope>NUCLEOTIDE SEQUENCE [LARGE SCALE GENOMIC DNA]</scope>
    <source>
        <strain evidence="12 13">ZF39</strain>
    </source>
</reference>
<dbReference type="Gene3D" id="1.10.150.130">
    <property type="match status" value="1"/>
</dbReference>
<evidence type="ECO:0000256" key="7">
    <source>
        <dbReference type="ARBA" id="ARBA00023172"/>
    </source>
</evidence>
<evidence type="ECO:0000256" key="8">
    <source>
        <dbReference type="ARBA" id="ARBA00023306"/>
    </source>
</evidence>
<dbReference type="InterPro" id="IPR011010">
    <property type="entry name" value="DNA_brk_join_enz"/>
</dbReference>
<dbReference type="Pfam" id="PF00589">
    <property type="entry name" value="Phage_integrase"/>
    <property type="match status" value="1"/>
</dbReference>
<name>A0ABZ3FQV8_9ACTN</name>
<keyword evidence="3 9" id="KW-0132">Cell division</keyword>
<dbReference type="InterPro" id="IPR010998">
    <property type="entry name" value="Integrase_recombinase_N"/>
</dbReference>
<dbReference type="SUPFAM" id="SSF56349">
    <property type="entry name" value="DNA breaking-rejoining enzymes"/>
    <property type="match status" value="1"/>
</dbReference>
<organism evidence="12 13">
    <name type="scientific">Ammonicoccus fulvus</name>
    <dbReference type="NCBI Taxonomy" id="3138240"/>
    <lineage>
        <taxon>Bacteria</taxon>
        <taxon>Bacillati</taxon>
        <taxon>Actinomycetota</taxon>
        <taxon>Actinomycetes</taxon>
        <taxon>Propionibacteriales</taxon>
        <taxon>Propionibacteriaceae</taxon>
        <taxon>Ammonicoccus</taxon>
    </lineage>
</organism>
<feature type="active site" evidence="9">
    <location>
        <position position="261"/>
    </location>
</feature>
<dbReference type="InterPro" id="IPR004107">
    <property type="entry name" value="Integrase_SAM-like_N"/>
</dbReference>
<feature type="active site" evidence="9">
    <location>
        <position position="163"/>
    </location>
</feature>
<dbReference type="InterPro" id="IPR023009">
    <property type="entry name" value="Tyrosine_recombinase_XerC/XerD"/>
</dbReference>
<dbReference type="PROSITE" id="PS51898">
    <property type="entry name" value="TYR_RECOMBINASE"/>
    <property type="match status" value="1"/>
</dbReference>
<feature type="active site" evidence="9">
    <location>
        <position position="258"/>
    </location>
</feature>
<keyword evidence="2 9" id="KW-0963">Cytoplasm</keyword>
<accession>A0ABZ3FQV8</accession>
<sequence>MSSDDPALLPAAFSRALADYVTHLDQERTVSPHTIRAYAGDIGSLLEHLHRLGHDAFDRVDRRALRSWLAHQSTLGAQRTTLQRRAAAARVFFAWCVRTGRIESDPALGLRSPKLPRRLPPTLGQGQARALMEAMVARAAEDDGPVAVRDVALLEILYASGIRVSELCGLDLTALDHDRQVLRVIGKGDKERAVPVGRPAWAALAAWLARRDELVKSRAETAVFLGERTGGRIDPRVVRRIVHRALAAVPGAPDLGPHGLRHAMATHLLEGGADLRSVQEMLGHASLATTQIYTHVTNDRLRAAFEQAHPRA</sequence>
<evidence type="ECO:0000256" key="2">
    <source>
        <dbReference type="ARBA" id="ARBA00022490"/>
    </source>
</evidence>
<evidence type="ECO:0000313" key="12">
    <source>
        <dbReference type="EMBL" id="XAN07173.1"/>
    </source>
</evidence>
<keyword evidence="5 9" id="KW-0229">DNA integration</keyword>
<dbReference type="Proteomes" id="UP001442841">
    <property type="component" value="Chromosome"/>
</dbReference>
<comment type="subcellular location">
    <subcellularLocation>
        <location evidence="1 9">Cytoplasm</location>
    </subcellularLocation>
</comment>
<keyword evidence="8 9" id="KW-0131">Cell cycle</keyword>
<evidence type="ECO:0000256" key="5">
    <source>
        <dbReference type="ARBA" id="ARBA00022908"/>
    </source>
</evidence>
<evidence type="ECO:0000256" key="4">
    <source>
        <dbReference type="ARBA" id="ARBA00022829"/>
    </source>
</evidence>
<dbReference type="NCBIfam" id="NF001399">
    <property type="entry name" value="PRK00283.1"/>
    <property type="match status" value="1"/>
</dbReference>
<protein>
    <recommendedName>
        <fullName evidence="9">Tyrosine recombinase XerC</fullName>
    </recommendedName>
</protein>
<evidence type="ECO:0000256" key="9">
    <source>
        <dbReference type="HAMAP-Rule" id="MF_01808"/>
    </source>
</evidence>
<dbReference type="InterPro" id="IPR044068">
    <property type="entry name" value="CB"/>
</dbReference>
<dbReference type="CDD" id="cd00798">
    <property type="entry name" value="INT_XerDC_C"/>
    <property type="match status" value="1"/>
</dbReference>
<dbReference type="InterPro" id="IPR002104">
    <property type="entry name" value="Integrase_catalytic"/>
</dbReference>
<gene>
    <name evidence="9" type="primary">xerC</name>
    <name evidence="12" type="ORF">AADG42_07660</name>
</gene>
<comment type="subunit">
    <text evidence="9">Forms a cyclic heterotetrameric complex composed of two molecules of XerC and two molecules of XerD.</text>
</comment>
<feature type="domain" description="Tyr recombinase" evidence="10">
    <location>
        <begin position="118"/>
        <end position="306"/>
    </location>
</feature>
<comment type="similarity">
    <text evidence="9">Belongs to the 'phage' integrase family. XerC subfamily.</text>
</comment>
<keyword evidence="4 9" id="KW-0159">Chromosome partition</keyword>
<dbReference type="Pfam" id="PF02899">
    <property type="entry name" value="Phage_int_SAM_1"/>
    <property type="match status" value="1"/>
</dbReference>
<evidence type="ECO:0000256" key="6">
    <source>
        <dbReference type="ARBA" id="ARBA00023125"/>
    </source>
</evidence>
<dbReference type="Gene3D" id="1.10.443.10">
    <property type="entry name" value="Intergrase catalytic core"/>
    <property type="match status" value="1"/>
</dbReference>
<feature type="active site" evidence="9">
    <location>
        <position position="187"/>
    </location>
</feature>
<feature type="active site" description="O-(3'-phospho-DNA)-tyrosine intermediate" evidence="9">
    <location>
        <position position="293"/>
    </location>
</feature>
<feature type="domain" description="Core-binding (CB)" evidence="11">
    <location>
        <begin position="11"/>
        <end position="97"/>
    </location>
</feature>
<evidence type="ECO:0000259" key="11">
    <source>
        <dbReference type="PROSITE" id="PS51900"/>
    </source>
</evidence>
<dbReference type="PANTHER" id="PTHR30349:SF77">
    <property type="entry name" value="TYROSINE RECOMBINASE XERC"/>
    <property type="match status" value="1"/>
</dbReference>
<feature type="active site" evidence="9">
    <location>
        <position position="284"/>
    </location>
</feature>